<dbReference type="Proteomes" id="UP000450012">
    <property type="component" value="Unassembled WGS sequence"/>
</dbReference>
<dbReference type="GO" id="GO:0005524">
    <property type="term" value="F:ATP binding"/>
    <property type="evidence" value="ECO:0007669"/>
    <property type="project" value="InterPro"/>
</dbReference>
<reference evidence="3 4" key="1">
    <citation type="submission" date="2019-12" db="EMBL/GenBank/DDBJ databases">
        <title>Novel species isolated from a subtropical stream in China.</title>
        <authorList>
            <person name="Lu H."/>
        </authorList>
    </citation>
    <scope>NUCLEOTIDE SEQUENCE [LARGE SCALE GENOMIC DNA]</scope>
    <source>
        <strain evidence="3 4">FT55W</strain>
    </source>
</reference>
<dbReference type="SUPFAM" id="SSF52540">
    <property type="entry name" value="P-loop containing nucleoside triphosphate hydrolases"/>
    <property type="match status" value="1"/>
</dbReference>
<protein>
    <submittedName>
        <fullName evidence="3">PilT/PilU family type 4a pilus ATPase</fullName>
    </submittedName>
</protein>
<dbReference type="NCBIfam" id="TIGR01420">
    <property type="entry name" value="pilT_fam"/>
    <property type="match status" value="1"/>
</dbReference>
<dbReference type="InterPro" id="IPR050921">
    <property type="entry name" value="T4SS_GSP_E_ATPase"/>
</dbReference>
<dbReference type="CDD" id="cd01131">
    <property type="entry name" value="PilT"/>
    <property type="match status" value="1"/>
</dbReference>
<dbReference type="Gene3D" id="3.30.450.90">
    <property type="match status" value="1"/>
</dbReference>
<dbReference type="FunFam" id="3.40.50.300:FF:001116">
    <property type="entry name" value="Type IV pili twitching motility protein PilT"/>
    <property type="match status" value="1"/>
</dbReference>
<dbReference type="PANTHER" id="PTHR30486:SF12">
    <property type="entry name" value="TYPE IV PILUS ATPASE PILU"/>
    <property type="match status" value="1"/>
</dbReference>
<evidence type="ECO:0000313" key="4">
    <source>
        <dbReference type="Proteomes" id="UP000450012"/>
    </source>
</evidence>
<evidence type="ECO:0000313" key="3">
    <source>
        <dbReference type="EMBL" id="MYM65956.1"/>
    </source>
</evidence>
<dbReference type="RefSeq" id="WP_161012521.1">
    <property type="nucleotide sequence ID" value="NZ_WWCK01000001.1"/>
</dbReference>
<gene>
    <name evidence="3" type="ORF">GTP45_03775</name>
</gene>
<keyword evidence="4" id="KW-1185">Reference proteome</keyword>
<comment type="similarity">
    <text evidence="1">Belongs to the GSP E family.</text>
</comment>
<name>A0A7X4GN30_9BURK</name>
<dbReference type="PANTHER" id="PTHR30486">
    <property type="entry name" value="TWITCHING MOTILITY PROTEIN PILT"/>
    <property type="match status" value="1"/>
</dbReference>
<dbReference type="InterPro" id="IPR027417">
    <property type="entry name" value="P-loop_NTPase"/>
</dbReference>
<organism evidence="3 4">
    <name type="scientific">Duganella rivi</name>
    <dbReference type="NCBI Taxonomy" id="2666083"/>
    <lineage>
        <taxon>Bacteria</taxon>
        <taxon>Pseudomonadati</taxon>
        <taxon>Pseudomonadota</taxon>
        <taxon>Betaproteobacteria</taxon>
        <taxon>Burkholderiales</taxon>
        <taxon>Oxalobacteraceae</taxon>
        <taxon>Telluria group</taxon>
        <taxon>Duganella</taxon>
    </lineage>
</organism>
<comment type="caution">
    <text evidence="3">The sequence shown here is derived from an EMBL/GenBank/DDBJ whole genome shotgun (WGS) entry which is preliminary data.</text>
</comment>
<dbReference type="AlphaFoldDB" id="A0A7X4GN30"/>
<proteinExistence type="inferred from homology"/>
<sequence>MERDQASKFMFDLLRLMLAKKGSDLFITAGFPPAIKIDGKMTPVSSQVLTSAHTLDLARSIMNDKQAANFELTKEANFAISPGDIGRFRVSAFVQMSSVGMVLRTITSEIPKLEDLGLPEVLKDVVMSKRGLVIMVGATGSGKSTTLAAMLGYRNENSYGHIITIEDPVEYVHPHKNCIVTQREVGVDTEDWEVALKNTLRQAPDVIQIGEIRDRETMDHAIAFAETGHLCLATLHANSSNQALDRIINFFPEERRAQLLMDLSLNLRGMISQRLIPKKESKGRAVAIEIMLNSPLISDLIFKGQVHEIKELMKKSRELGMQTFDQSLFDLHEADLITYEDALRNADSVNDLRLAIKLEGKAAKNRDLSAGTEHLGIV</sequence>
<accession>A0A7X4GN30</accession>
<dbReference type="Gene3D" id="3.40.50.300">
    <property type="entry name" value="P-loop containing nucleotide triphosphate hydrolases"/>
    <property type="match status" value="1"/>
</dbReference>
<feature type="domain" description="Bacterial type II secretion system protein E" evidence="2">
    <location>
        <begin position="36"/>
        <end position="285"/>
    </location>
</feature>
<evidence type="ECO:0000256" key="1">
    <source>
        <dbReference type="ARBA" id="ARBA00006611"/>
    </source>
</evidence>
<dbReference type="InterPro" id="IPR001482">
    <property type="entry name" value="T2SS/T4SS_dom"/>
</dbReference>
<dbReference type="EMBL" id="WWCK01000001">
    <property type="protein sequence ID" value="MYM65956.1"/>
    <property type="molecule type" value="Genomic_DNA"/>
</dbReference>
<dbReference type="GO" id="GO:0016887">
    <property type="term" value="F:ATP hydrolysis activity"/>
    <property type="evidence" value="ECO:0007669"/>
    <property type="project" value="InterPro"/>
</dbReference>
<dbReference type="Pfam" id="PF00437">
    <property type="entry name" value="T2SSE"/>
    <property type="match status" value="1"/>
</dbReference>
<dbReference type="InterPro" id="IPR006321">
    <property type="entry name" value="PilT/PilU"/>
</dbReference>
<evidence type="ECO:0000259" key="2">
    <source>
        <dbReference type="Pfam" id="PF00437"/>
    </source>
</evidence>